<dbReference type="InterPro" id="IPR003331">
    <property type="entry name" value="UDP_GlcNAc_Epimerase_2_dom"/>
</dbReference>
<evidence type="ECO:0000256" key="1">
    <source>
        <dbReference type="ARBA" id="ARBA00023235"/>
    </source>
</evidence>
<evidence type="ECO:0000256" key="2">
    <source>
        <dbReference type="ARBA" id="ARBA00036080"/>
    </source>
</evidence>
<dbReference type="CDD" id="cd03786">
    <property type="entry name" value="GTB_UDP-GlcNAc_2-Epimerase"/>
    <property type="match status" value="1"/>
</dbReference>
<evidence type="ECO:0000256" key="5">
    <source>
        <dbReference type="RuleBase" id="RU003513"/>
    </source>
</evidence>
<protein>
    <recommendedName>
        <fullName evidence="4">UDP-N-acetylglucosamine 2-epimerase (non-hydrolyzing)</fullName>
        <ecNumber evidence="4">5.1.3.14</ecNumber>
    </recommendedName>
</protein>
<dbReference type="SUPFAM" id="SSF53756">
    <property type="entry name" value="UDP-Glycosyltransferase/glycogen phosphorylase"/>
    <property type="match status" value="1"/>
</dbReference>
<dbReference type="AlphaFoldDB" id="A0AAU7JJ13"/>
<name>A0AAU7JJ13_9HYPH</name>
<gene>
    <name evidence="7" type="primary">wecB</name>
    <name evidence="7" type="ORF">ABEG18_05560</name>
</gene>
<dbReference type="NCBIfam" id="TIGR00236">
    <property type="entry name" value="wecB"/>
    <property type="match status" value="1"/>
</dbReference>
<evidence type="ECO:0000256" key="4">
    <source>
        <dbReference type="ARBA" id="ARBA00038858"/>
    </source>
</evidence>
<dbReference type="RefSeq" id="WP_406857103.1">
    <property type="nucleotide sequence ID" value="NZ_CP157484.1"/>
</dbReference>
<feature type="domain" description="UDP-N-acetylglucosamine 2-epimerase" evidence="6">
    <location>
        <begin position="29"/>
        <end position="374"/>
    </location>
</feature>
<evidence type="ECO:0000256" key="3">
    <source>
        <dbReference type="ARBA" id="ARBA00038209"/>
    </source>
</evidence>
<keyword evidence="1 5" id="KW-0413">Isomerase</keyword>
<proteinExistence type="inferred from homology"/>
<sequence>MDSQSDLIRTSIIFGTRPEAIKLAPVILALNRDDRFAPHLCVTGQHREMLDQVMDVFELQADVDLSIMRADQSLSGLTARALCELDHYLENNRPDLVIVQGDTTTAFCAALSAFYRRIPIAHVEAGLRTGHRFAPFPEEINRVLVSQVADWHFAPTQAAVDNLLQAGLAHDHIFLTGNTVIDALQLAVEKVRRQAPNVEGVAAEIMHSNRRMVLITGHRRENFGRPFEEVCRAIAGLAETFQDVAFVYPVHLNPNVREPVHRLLNDHDNIVLIEPLPYLAFIALMDRATVVLTDSGGVQEEAPSLGKPVLVMRERTERPEAVAAGTAKLVGTDAPAIHKAVADLLTDKAVYERMSHAVNPYGDGRATERIVNILASRVTHA</sequence>
<evidence type="ECO:0000259" key="6">
    <source>
        <dbReference type="Pfam" id="PF02350"/>
    </source>
</evidence>
<dbReference type="GO" id="GO:0008761">
    <property type="term" value="F:UDP-N-acetylglucosamine 2-epimerase activity"/>
    <property type="evidence" value="ECO:0007669"/>
    <property type="project" value="UniProtKB-EC"/>
</dbReference>
<comment type="catalytic activity">
    <reaction evidence="2">
        <text>UDP-N-acetyl-alpha-D-glucosamine = UDP-N-acetyl-alpha-D-mannosamine</text>
        <dbReference type="Rhea" id="RHEA:17213"/>
        <dbReference type="ChEBI" id="CHEBI:57705"/>
        <dbReference type="ChEBI" id="CHEBI:68623"/>
        <dbReference type="EC" id="5.1.3.14"/>
    </reaction>
</comment>
<dbReference type="EC" id="5.1.3.14" evidence="4"/>
<reference evidence="7" key="1">
    <citation type="submission" date="2024-05" db="EMBL/GenBank/DDBJ databases">
        <authorList>
            <person name="Kim S."/>
            <person name="Heo J."/>
            <person name="Choi H."/>
            <person name="Choi Y."/>
            <person name="Kwon S.-W."/>
            <person name="Kim Y."/>
        </authorList>
    </citation>
    <scope>NUCLEOTIDE SEQUENCE</scope>
    <source>
        <strain evidence="7">KACC 23698</strain>
    </source>
</reference>
<comment type="similarity">
    <text evidence="3 5">Belongs to the UDP-N-acetylglucosamine 2-epimerase family.</text>
</comment>
<dbReference type="Gene3D" id="3.40.50.2000">
    <property type="entry name" value="Glycogen Phosphorylase B"/>
    <property type="match status" value="2"/>
</dbReference>
<dbReference type="PANTHER" id="PTHR43174">
    <property type="entry name" value="UDP-N-ACETYLGLUCOSAMINE 2-EPIMERASE"/>
    <property type="match status" value="1"/>
</dbReference>
<dbReference type="EMBL" id="CP157484">
    <property type="protein sequence ID" value="XBO40248.1"/>
    <property type="molecule type" value="Genomic_DNA"/>
</dbReference>
<organism evidence="7">
    <name type="scientific">Alsobacter sp. KACC 23698</name>
    <dbReference type="NCBI Taxonomy" id="3149229"/>
    <lineage>
        <taxon>Bacteria</taxon>
        <taxon>Pseudomonadati</taxon>
        <taxon>Pseudomonadota</taxon>
        <taxon>Alphaproteobacteria</taxon>
        <taxon>Hyphomicrobiales</taxon>
        <taxon>Alsobacteraceae</taxon>
        <taxon>Alsobacter</taxon>
    </lineage>
</organism>
<evidence type="ECO:0000313" key="7">
    <source>
        <dbReference type="EMBL" id="XBO40248.1"/>
    </source>
</evidence>
<dbReference type="Pfam" id="PF02350">
    <property type="entry name" value="Epimerase_2"/>
    <property type="match status" value="1"/>
</dbReference>
<dbReference type="InterPro" id="IPR029767">
    <property type="entry name" value="WecB-like"/>
</dbReference>
<dbReference type="PANTHER" id="PTHR43174:SF2">
    <property type="entry name" value="UDP-N-ACETYLGLUCOSAMINE 2-EPIMERASE"/>
    <property type="match status" value="1"/>
</dbReference>
<accession>A0AAU7JJ13</accession>